<proteinExistence type="predicted"/>
<protein>
    <submittedName>
        <fullName evidence="3">Tyrosine recombinase XerC</fullName>
    </submittedName>
</protein>
<keyword evidence="1" id="KW-0233">DNA recombination</keyword>
<dbReference type="SUPFAM" id="SSF56349">
    <property type="entry name" value="DNA breaking-rejoining enzymes"/>
    <property type="match status" value="1"/>
</dbReference>
<evidence type="ECO:0000256" key="1">
    <source>
        <dbReference type="ARBA" id="ARBA00023172"/>
    </source>
</evidence>
<dbReference type="InterPro" id="IPR050090">
    <property type="entry name" value="Tyrosine_recombinase_XerCD"/>
</dbReference>
<feature type="domain" description="Tyr recombinase" evidence="2">
    <location>
        <begin position="1"/>
        <end position="129"/>
    </location>
</feature>
<comment type="caution">
    <text evidence="3">The sequence shown here is derived from an EMBL/GenBank/DDBJ whole genome shotgun (WGS) entry which is preliminary data.</text>
</comment>
<sequence length="141" mass="16524">MKRENIVTDRDGNRWIHQKRIKTGTEAHIPLLDIPLRILEKYRGTGKDGKVFDLPEYSVARRTLNLVKRECKLDKPISFHMARHTWATLICLSNRISIEILSRMMGHRNINTTQIYAEATNQKIDEDMGLLEERIENKGHF</sequence>
<dbReference type="InterPro" id="IPR002104">
    <property type="entry name" value="Integrase_catalytic"/>
</dbReference>
<accession>A0A5J4PE85</accession>
<dbReference type="GO" id="GO:0003677">
    <property type="term" value="F:DNA binding"/>
    <property type="evidence" value="ECO:0007669"/>
    <property type="project" value="InterPro"/>
</dbReference>
<dbReference type="CDD" id="cd01185">
    <property type="entry name" value="INTN1_C_like"/>
    <property type="match status" value="1"/>
</dbReference>
<dbReference type="GO" id="GO:0015074">
    <property type="term" value="P:DNA integration"/>
    <property type="evidence" value="ECO:0007669"/>
    <property type="project" value="InterPro"/>
</dbReference>
<dbReference type="PANTHER" id="PTHR30349">
    <property type="entry name" value="PHAGE INTEGRASE-RELATED"/>
    <property type="match status" value="1"/>
</dbReference>
<reference evidence="3" key="1">
    <citation type="submission" date="2019-03" db="EMBL/GenBank/DDBJ databases">
        <title>Single cell metagenomics reveals metabolic interactions within the superorganism composed of flagellate Streblomastix strix and complex community of Bacteroidetes bacteria on its surface.</title>
        <authorList>
            <person name="Treitli S.C."/>
            <person name="Kolisko M."/>
            <person name="Husnik F."/>
            <person name="Keeling P."/>
            <person name="Hampl V."/>
        </authorList>
    </citation>
    <scope>NUCLEOTIDE SEQUENCE</scope>
    <source>
        <strain evidence="3">STM</strain>
    </source>
</reference>
<dbReference type="PROSITE" id="PS51898">
    <property type="entry name" value="TYR_RECOMBINASE"/>
    <property type="match status" value="1"/>
</dbReference>
<gene>
    <name evidence="3" type="ORF">EZS27_041524</name>
</gene>
<organism evidence="3">
    <name type="scientific">termite gut metagenome</name>
    <dbReference type="NCBI Taxonomy" id="433724"/>
    <lineage>
        <taxon>unclassified sequences</taxon>
        <taxon>metagenomes</taxon>
        <taxon>organismal metagenomes</taxon>
    </lineage>
</organism>
<dbReference type="EMBL" id="SNRY01009624">
    <property type="protein sequence ID" value="KAA6306813.1"/>
    <property type="molecule type" value="Genomic_DNA"/>
</dbReference>
<evidence type="ECO:0000259" key="2">
    <source>
        <dbReference type="PROSITE" id="PS51898"/>
    </source>
</evidence>
<dbReference type="PANTHER" id="PTHR30349:SF64">
    <property type="entry name" value="PROPHAGE INTEGRASE INTD-RELATED"/>
    <property type="match status" value="1"/>
</dbReference>
<dbReference type="Pfam" id="PF00589">
    <property type="entry name" value="Phage_integrase"/>
    <property type="match status" value="1"/>
</dbReference>
<name>A0A5J4PE85_9ZZZZ</name>
<dbReference type="Gene3D" id="1.10.443.10">
    <property type="entry name" value="Intergrase catalytic core"/>
    <property type="match status" value="1"/>
</dbReference>
<evidence type="ECO:0000313" key="3">
    <source>
        <dbReference type="EMBL" id="KAA6306813.1"/>
    </source>
</evidence>
<dbReference type="InterPro" id="IPR013762">
    <property type="entry name" value="Integrase-like_cat_sf"/>
</dbReference>
<dbReference type="GO" id="GO:0006310">
    <property type="term" value="P:DNA recombination"/>
    <property type="evidence" value="ECO:0007669"/>
    <property type="project" value="UniProtKB-KW"/>
</dbReference>
<dbReference type="InterPro" id="IPR011010">
    <property type="entry name" value="DNA_brk_join_enz"/>
</dbReference>
<dbReference type="AlphaFoldDB" id="A0A5J4PE85"/>